<dbReference type="PANTHER" id="PTHR30572:SF4">
    <property type="entry name" value="ABC TRANSPORTER PERMEASE YTRF"/>
    <property type="match status" value="1"/>
</dbReference>
<keyword evidence="5 7" id="KW-0472">Membrane</keyword>
<protein>
    <recommendedName>
        <fullName evidence="8">ABC3 transporter permease C-terminal domain-containing protein</fullName>
    </recommendedName>
</protein>
<feature type="transmembrane region" description="Helical" evidence="7">
    <location>
        <begin position="410"/>
        <end position="431"/>
    </location>
</feature>
<organism evidence="9 10">
    <name type="scientific">Cryptosporangium minutisporangium</name>
    <dbReference type="NCBI Taxonomy" id="113569"/>
    <lineage>
        <taxon>Bacteria</taxon>
        <taxon>Bacillati</taxon>
        <taxon>Actinomycetota</taxon>
        <taxon>Actinomycetes</taxon>
        <taxon>Cryptosporangiales</taxon>
        <taxon>Cryptosporangiaceae</taxon>
        <taxon>Cryptosporangium</taxon>
    </lineage>
</organism>
<comment type="caution">
    <text evidence="9">The sequence shown here is derived from an EMBL/GenBank/DDBJ whole genome shotgun (WGS) entry which is preliminary data.</text>
</comment>
<feature type="domain" description="ABC3 transporter permease C-terminal" evidence="8">
    <location>
        <begin position="479"/>
        <end position="582"/>
    </location>
</feature>
<dbReference type="EMBL" id="BAAAYN010000075">
    <property type="protein sequence ID" value="GAA3398036.1"/>
    <property type="molecule type" value="Genomic_DNA"/>
</dbReference>
<dbReference type="PROSITE" id="PS51257">
    <property type="entry name" value="PROKAR_LIPOPROTEIN"/>
    <property type="match status" value="1"/>
</dbReference>
<dbReference type="InterPro" id="IPR003838">
    <property type="entry name" value="ABC3_permease_C"/>
</dbReference>
<evidence type="ECO:0000256" key="4">
    <source>
        <dbReference type="ARBA" id="ARBA00022989"/>
    </source>
</evidence>
<feature type="domain" description="ABC3 transporter permease C-terminal" evidence="8">
    <location>
        <begin position="251"/>
        <end position="365"/>
    </location>
</feature>
<feature type="transmembrane region" description="Helical" evidence="7">
    <location>
        <begin position="341"/>
        <end position="361"/>
    </location>
</feature>
<evidence type="ECO:0000259" key="8">
    <source>
        <dbReference type="Pfam" id="PF02687"/>
    </source>
</evidence>
<sequence length="596" mass="60823">MALARLRTRRLQFGMLFLVTVLGCALALSALALRSAASGPWEQLFAETNGAHVTVEATSSDAVTDAARRPEVAAGTAVTARHLAAVEVDGRALGIELVRAPQRERMSVDRPAVRDGRWLARDDEAVLEMTMADTLGVRVGDRIRVGGREPVTLTVVGTASTAGRGGNYPAVKPGVAWVGGATFDGLELARDGVPIQFTIGLRLHDPDGADALAAALEADSQWPERKAWTADTDKFEATIAAEIMRVIVLGFTVLLLLAAVLLVFILLGSRVAGESRQAALLQIIGVTPRQLSLVLAVEHGIIALAGATVGTFVALAVAPLLARTAASGLGTVPPTLSPTQIAIVGGVAVVAAALAGALAAIRLGRVGLAAVARGATASRRSRLSGLAATLSLPAWFVLGVKDAFTRRGRAVLIVLSLALALLTTVVVLTAGSSINAAQVVDTAVTRDGTLATPPAELPAMPPGAVASAGVLDLFRVLQVLLSFVALANLLAAALMSARERARELGVLEATGFSSRHLLAAAATSHGLLAVPAAVIGLPLGFVMVAGITADVGGTVYPGPGQIALVVLGGVAVAGLVAALPVLAQQRRPLAHALLVE</sequence>
<evidence type="ECO:0000256" key="6">
    <source>
        <dbReference type="ARBA" id="ARBA00038076"/>
    </source>
</evidence>
<feature type="transmembrane region" description="Helical" evidence="7">
    <location>
        <begin position="476"/>
        <end position="497"/>
    </location>
</feature>
<feature type="transmembrane region" description="Helical" evidence="7">
    <location>
        <begin position="301"/>
        <end position="321"/>
    </location>
</feature>
<evidence type="ECO:0000256" key="5">
    <source>
        <dbReference type="ARBA" id="ARBA00023136"/>
    </source>
</evidence>
<comment type="similarity">
    <text evidence="6">Belongs to the ABC-4 integral membrane protein family.</text>
</comment>
<comment type="subcellular location">
    <subcellularLocation>
        <location evidence="1">Cell membrane</location>
        <topology evidence="1">Multi-pass membrane protein</topology>
    </subcellularLocation>
</comment>
<evidence type="ECO:0000256" key="7">
    <source>
        <dbReference type="SAM" id="Phobius"/>
    </source>
</evidence>
<evidence type="ECO:0000313" key="10">
    <source>
        <dbReference type="Proteomes" id="UP001501676"/>
    </source>
</evidence>
<feature type="transmembrane region" description="Helical" evidence="7">
    <location>
        <begin position="517"/>
        <end position="542"/>
    </location>
</feature>
<feature type="transmembrane region" description="Helical" evidence="7">
    <location>
        <begin position="562"/>
        <end position="583"/>
    </location>
</feature>
<keyword evidence="2" id="KW-1003">Cell membrane</keyword>
<feature type="transmembrane region" description="Helical" evidence="7">
    <location>
        <begin position="243"/>
        <end position="267"/>
    </location>
</feature>
<keyword evidence="3 7" id="KW-0812">Transmembrane</keyword>
<gene>
    <name evidence="9" type="ORF">GCM10020369_80270</name>
</gene>
<evidence type="ECO:0000256" key="2">
    <source>
        <dbReference type="ARBA" id="ARBA00022475"/>
    </source>
</evidence>
<evidence type="ECO:0000313" key="9">
    <source>
        <dbReference type="EMBL" id="GAA3398036.1"/>
    </source>
</evidence>
<keyword evidence="4 7" id="KW-1133">Transmembrane helix</keyword>
<dbReference type="Pfam" id="PF02687">
    <property type="entry name" value="FtsX"/>
    <property type="match status" value="2"/>
</dbReference>
<reference evidence="10" key="1">
    <citation type="journal article" date="2019" name="Int. J. Syst. Evol. Microbiol.">
        <title>The Global Catalogue of Microorganisms (GCM) 10K type strain sequencing project: providing services to taxonomists for standard genome sequencing and annotation.</title>
        <authorList>
            <consortium name="The Broad Institute Genomics Platform"/>
            <consortium name="The Broad Institute Genome Sequencing Center for Infectious Disease"/>
            <person name="Wu L."/>
            <person name="Ma J."/>
        </authorList>
    </citation>
    <scope>NUCLEOTIDE SEQUENCE [LARGE SCALE GENOMIC DNA]</scope>
    <source>
        <strain evidence="10">JCM 9458</strain>
    </source>
</reference>
<dbReference type="Proteomes" id="UP001501676">
    <property type="component" value="Unassembled WGS sequence"/>
</dbReference>
<evidence type="ECO:0000256" key="3">
    <source>
        <dbReference type="ARBA" id="ARBA00022692"/>
    </source>
</evidence>
<proteinExistence type="inferred from homology"/>
<dbReference type="InterPro" id="IPR050250">
    <property type="entry name" value="Macrolide_Exporter_MacB"/>
</dbReference>
<keyword evidence="10" id="KW-1185">Reference proteome</keyword>
<evidence type="ECO:0000256" key="1">
    <source>
        <dbReference type="ARBA" id="ARBA00004651"/>
    </source>
</evidence>
<name>A0ABP6TC68_9ACTN</name>
<dbReference type="PANTHER" id="PTHR30572">
    <property type="entry name" value="MEMBRANE COMPONENT OF TRANSPORTER-RELATED"/>
    <property type="match status" value="1"/>
</dbReference>
<accession>A0ABP6TC68</accession>